<evidence type="ECO:0008006" key="5">
    <source>
        <dbReference type="Google" id="ProtNLM"/>
    </source>
</evidence>
<dbReference type="EMBL" id="JAAFYZ010000166">
    <property type="protein sequence ID" value="MBS2552018.1"/>
    <property type="molecule type" value="Genomic_DNA"/>
</dbReference>
<evidence type="ECO:0000313" key="4">
    <source>
        <dbReference type="Proteomes" id="UP000730482"/>
    </source>
</evidence>
<dbReference type="Proteomes" id="UP000730482">
    <property type="component" value="Unassembled WGS sequence"/>
</dbReference>
<feature type="compositionally biased region" description="Low complexity" evidence="1">
    <location>
        <begin position="19"/>
        <end position="34"/>
    </location>
</feature>
<name>A0ABS5L112_9ACTN</name>
<keyword evidence="2" id="KW-0732">Signal</keyword>
<feature type="region of interest" description="Disordered" evidence="1">
    <location>
        <begin position="19"/>
        <end position="43"/>
    </location>
</feature>
<reference evidence="3 4" key="1">
    <citation type="submission" date="2020-02" db="EMBL/GenBank/DDBJ databases">
        <title>Acidophilic actinobacteria isolated from forest soil.</title>
        <authorList>
            <person name="Golinska P."/>
        </authorList>
    </citation>
    <scope>NUCLEOTIDE SEQUENCE [LARGE SCALE GENOMIC DNA]</scope>
    <source>
        <strain evidence="3 4">NL8</strain>
    </source>
</reference>
<evidence type="ECO:0000313" key="3">
    <source>
        <dbReference type="EMBL" id="MBS2552018.1"/>
    </source>
</evidence>
<proteinExistence type="predicted"/>
<comment type="caution">
    <text evidence="3">The sequence shown here is derived from an EMBL/GenBank/DDBJ whole genome shotgun (WGS) entry which is preliminary data.</text>
</comment>
<accession>A0ABS5L112</accession>
<evidence type="ECO:0000256" key="2">
    <source>
        <dbReference type="SAM" id="SignalP"/>
    </source>
</evidence>
<organism evidence="3 4">
    <name type="scientific">Catenulispora pinistramenti</name>
    <dbReference type="NCBI Taxonomy" id="2705254"/>
    <lineage>
        <taxon>Bacteria</taxon>
        <taxon>Bacillati</taxon>
        <taxon>Actinomycetota</taxon>
        <taxon>Actinomycetes</taxon>
        <taxon>Catenulisporales</taxon>
        <taxon>Catenulisporaceae</taxon>
        <taxon>Catenulispora</taxon>
    </lineage>
</organism>
<sequence>MIAALLLIAAGTAGSAQAAANNAGPDAAAGTAPQSTPAAGPVSSDPAAYAAALHSPDWVKTPDGLMYKTCVHTLPAGASMHGDSVVLANGVKQAPFKPCPHPRLVTAAQAAAQSAAAKRAVAKPAFSTNGWLQASWWNAPNYLTGITSTYTVPSPPTTDGATNFFFSSLEPSAGDSIVQPVLTWGNGESDYYLTSWYVTGSNSETGQNVATAPGDTVTASVRASGCASDGTGCTWQIITQDNQSGQQSTLSVTTDESYTSAQGGTFESYGANGCDYFPSNGGINFSDIAVYDNNNAQTSPSFSDFVADQECNMSLNIDATSTTFNWSTS</sequence>
<dbReference type="RefSeq" id="WP_212017206.1">
    <property type="nucleotide sequence ID" value="NZ_JAAFYZ010000166.1"/>
</dbReference>
<gene>
    <name evidence="3" type="ORF">KGQ19_34655</name>
</gene>
<evidence type="ECO:0000256" key="1">
    <source>
        <dbReference type="SAM" id="MobiDB-lite"/>
    </source>
</evidence>
<feature type="chain" id="PRO_5047212824" description="Secreted protein" evidence="2">
    <location>
        <begin position="19"/>
        <end position="329"/>
    </location>
</feature>
<feature type="signal peptide" evidence="2">
    <location>
        <begin position="1"/>
        <end position="18"/>
    </location>
</feature>
<keyword evidence="4" id="KW-1185">Reference proteome</keyword>
<protein>
    <recommendedName>
        <fullName evidence="5">Secreted protein</fullName>
    </recommendedName>
</protein>